<proteinExistence type="predicted"/>
<dbReference type="Pfam" id="PF00085">
    <property type="entry name" value="Thioredoxin"/>
    <property type="match status" value="1"/>
</dbReference>
<dbReference type="GO" id="GO:0016671">
    <property type="term" value="F:oxidoreductase activity, acting on a sulfur group of donors, disulfide as acceptor"/>
    <property type="evidence" value="ECO:0007669"/>
    <property type="project" value="InterPro"/>
</dbReference>
<dbReference type="InterPro" id="IPR036249">
    <property type="entry name" value="Thioredoxin-like_sf"/>
</dbReference>
<dbReference type="InterPro" id="IPR013766">
    <property type="entry name" value="Thioredoxin_domain"/>
</dbReference>
<evidence type="ECO:0000313" key="3">
    <source>
        <dbReference type="Proteomes" id="UP001205105"/>
    </source>
</evidence>
<protein>
    <recommendedName>
        <fullName evidence="1">Thioredoxin domain-containing protein</fullName>
    </recommendedName>
</protein>
<gene>
    <name evidence="2" type="ORF">COHA_009727</name>
</gene>
<feature type="domain" description="Thioredoxin" evidence="1">
    <location>
        <begin position="49"/>
        <end position="117"/>
    </location>
</feature>
<dbReference type="EMBL" id="JADXDR010000188">
    <property type="protein sequence ID" value="KAI7836427.1"/>
    <property type="molecule type" value="Genomic_DNA"/>
</dbReference>
<dbReference type="PANTHER" id="PTHR47578">
    <property type="entry name" value="THIOREDOXIN-LIKE PROTEIN CDSP32, CHLOROPLASTIC"/>
    <property type="match status" value="1"/>
</dbReference>
<dbReference type="AlphaFoldDB" id="A0AAD5DF15"/>
<reference evidence="2" key="1">
    <citation type="submission" date="2020-11" db="EMBL/GenBank/DDBJ databases">
        <title>Chlorella ohadii genome sequencing and assembly.</title>
        <authorList>
            <person name="Murik O."/>
            <person name="Treves H."/>
            <person name="Kedem I."/>
            <person name="Shotland Y."/>
            <person name="Kaplan A."/>
        </authorList>
    </citation>
    <scope>NUCLEOTIDE SEQUENCE</scope>
    <source>
        <strain evidence="2">1</strain>
    </source>
</reference>
<evidence type="ECO:0000259" key="1">
    <source>
        <dbReference type="Pfam" id="PF00085"/>
    </source>
</evidence>
<dbReference type="PANTHER" id="PTHR47578:SF1">
    <property type="entry name" value="THIOREDOXIN-LIKE PROTEIN CDSP32, CHLOROPLASTIC"/>
    <property type="match status" value="1"/>
</dbReference>
<organism evidence="2 3">
    <name type="scientific">Chlorella ohadii</name>
    <dbReference type="NCBI Taxonomy" id="2649997"/>
    <lineage>
        <taxon>Eukaryota</taxon>
        <taxon>Viridiplantae</taxon>
        <taxon>Chlorophyta</taxon>
        <taxon>core chlorophytes</taxon>
        <taxon>Trebouxiophyceae</taxon>
        <taxon>Chlorellales</taxon>
        <taxon>Chlorellaceae</taxon>
        <taxon>Chlorella clade</taxon>
        <taxon>Chlorella</taxon>
    </lineage>
</organism>
<keyword evidence="3" id="KW-1185">Reference proteome</keyword>
<dbReference type="InterPro" id="IPR044192">
    <property type="entry name" value="CDSP32"/>
</dbReference>
<dbReference type="SUPFAM" id="SSF52833">
    <property type="entry name" value="Thioredoxin-like"/>
    <property type="match status" value="1"/>
</dbReference>
<name>A0AAD5DF15_9CHLO</name>
<comment type="caution">
    <text evidence="2">The sequence shown here is derived from an EMBL/GenBank/DDBJ whole genome shotgun (WGS) entry which is preliminary data.</text>
</comment>
<dbReference type="Proteomes" id="UP001205105">
    <property type="component" value="Unassembled WGS sequence"/>
</dbReference>
<feature type="non-terminal residue" evidence="2">
    <location>
        <position position="161"/>
    </location>
</feature>
<accession>A0AAD5DF15</accession>
<sequence>VLYYGDTAGNNVKASQYVTDLTSDEQLAAFITSQPDRVLTVVNVSLLSAAPCVHIFPAVLALATNFQGYAAFARLLGDDQPELLKKLDVTQVPTFIFYRNGEEVGRHVGSSRGDLIGQILAQQARRLGWGRRGRKERRAAACFRAECMPDPGALALALHAQ</sequence>
<evidence type="ECO:0000313" key="2">
    <source>
        <dbReference type="EMBL" id="KAI7836427.1"/>
    </source>
</evidence>
<dbReference type="Gene3D" id="3.40.30.10">
    <property type="entry name" value="Glutaredoxin"/>
    <property type="match status" value="1"/>
</dbReference>